<evidence type="ECO:0000313" key="2">
    <source>
        <dbReference type="EMBL" id="MBE0344764.1"/>
    </source>
</evidence>
<dbReference type="PIRSF" id="PIRSF032038">
    <property type="entry name" value="UCP023238"/>
    <property type="match status" value="1"/>
</dbReference>
<dbReference type="EMBL" id="AQHF01000017">
    <property type="protein sequence ID" value="MBE0344764.1"/>
    <property type="molecule type" value="Genomic_DNA"/>
</dbReference>
<evidence type="ECO:0000256" key="1">
    <source>
        <dbReference type="SAM" id="SignalP"/>
    </source>
</evidence>
<dbReference type="InterPro" id="IPR016987">
    <property type="entry name" value="UCP023238"/>
</dbReference>
<proteinExistence type="predicted"/>
<keyword evidence="3" id="KW-1185">Reference proteome</keyword>
<dbReference type="RefSeq" id="WP_128731415.1">
    <property type="nucleotide sequence ID" value="NZ_AQHF01000017.1"/>
</dbReference>
<comment type="caution">
    <text evidence="2">The sequence shown here is derived from an EMBL/GenBank/DDBJ whole genome shotgun (WGS) entry which is preliminary data.</text>
</comment>
<evidence type="ECO:0000313" key="3">
    <source>
        <dbReference type="Proteomes" id="UP000660708"/>
    </source>
</evidence>
<evidence type="ECO:0008006" key="4">
    <source>
        <dbReference type="Google" id="ProtNLM"/>
    </source>
</evidence>
<protein>
    <recommendedName>
        <fullName evidence="4">Type IV pilus biogenesis protein PilP</fullName>
    </recommendedName>
</protein>
<organism evidence="2 3">
    <name type="scientific">Pseudoalteromonas peptidolytica F12-50-A1</name>
    <dbReference type="NCBI Taxonomy" id="1315280"/>
    <lineage>
        <taxon>Bacteria</taxon>
        <taxon>Pseudomonadati</taxon>
        <taxon>Pseudomonadota</taxon>
        <taxon>Gammaproteobacteria</taxon>
        <taxon>Alteromonadales</taxon>
        <taxon>Pseudoalteromonadaceae</taxon>
        <taxon>Pseudoalteromonas</taxon>
    </lineage>
</organism>
<dbReference type="AlphaFoldDB" id="A0A8I0T404"/>
<accession>A0A8I0T404</accession>
<keyword evidence="1" id="KW-0732">Signal</keyword>
<sequence length="170" mass="18903">MKKTMMLFAMGFSSLCAAETINTQALKACTLIENDFNRLMCYDNVIANKPISKPQVAKTSAQPTVQKQVESLANTAPTPQSVEEGFGLERRVKAASEDIEEITAKVTEITEKARNRMVFTLDNGQVWKQVKSETFFVDAGDTVIIERASFGSFLMKKAGLNRTTRVKRVN</sequence>
<feature type="signal peptide" evidence="1">
    <location>
        <begin position="1"/>
        <end position="18"/>
    </location>
</feature>
<feature type="chain" id="PRO_5034363097" description="Type IV pilus biogenesis protein PilP" evidence="1">
    <location>
        <begin position="19"/>
        <end position="170"/>
    </location>
</feature>
<name>A0A8I0T404_9GAMM</name>
<reference evidence="2 3" key="1">
    <citation type="submission" date="2015-06" db="EMBL/GenBank/DDBJ databases">
        <title>Genome sequence of Pseudoalteromonas peptidolytica.</title>
        <authorList>
            <person name="Xie B.-B."/>
            <person name="Rong J.-C."/>
            <person name="Qin Q.-L."/>
            <person name="Zhang Y.-Z."/>
        </authorList>
    </citation>
    <scope>NUCLEOTIDE SEQUENCE [LARGE SCALE GENOMIC DNA]</scope>
    <source>
        <strain evidence="2 3">F12-50-A1</strain>
    </source>
</reference>
<dbReference type="Proteomes" id="UP000660708">
    <property type="component" value="Unassembled WGS sequence"/>
</dbReference>
<gene>
    <name evidence="2" type="ORF">PPEP_a2420</name>
</gene>